<sequence>MKFLIAFCILSSILNEGKACDPLHAQAHGVNLVCCSLNESLTPSCEFSSLCQEQCSCFLTITRDLDCQIGSSVTSNVSITSDILIRSHLLQKQYQWLDHQPNSSPLLCRQPNLPNINSPYTIVVENSNGSVTKEFLLGSCSQNVTSITFQHYHPIYDTIDFGACFPNLASFQVVLLERTKATFHESLRNLRSLKVLSLVNVDFEFWLQPSPFLNTITYIHIENSSITELPKWISTSKTLATVYLKGTKISSLSPIAQLTAVKSLKLSHNSIENLHRLLFISPLLIHVDLSYNKITSFASHTFSKCVDLRVLDLTGNPIKMLPYKPFSKNIRLKWLKLSRTNITTLSPDHFYGLGSLKTLSLSRMPIQTISPYSFVPLKSLRYLDMDSCNLTRIPQAVTANCHLARLNIANNMLHRSSSMPPEVMAMLSGLSQLRIDGNPLTEFPASFLLISRENIRLLRHLLHSTMTLPVWLREPCAPYYWSMHLANRTNNLKSFVNQYDEKRMIKNGLGYCREQYDWMMEQMEIYRELEKNSGCYSLRRLRSSVSASPTLTPKIPKNISNSLIFSIDHDPSSPAFHIPILLLISLCANFLLLFSMLMCSIMACRMEKTAENV</sequence>
<organism evidence="6">
    <name type="scientific">Caenorhabditis brenneri</name>
    <name type="common">Nematode worm</name>
    <dbReference type="NCBI Taxonomy" id="135651"/>
    <lineage>
        <taxon>Eukaryota</taxon>
        <taxon>Metazoa</taxon>
        <taxon>Ecdysozoa</taxon>
        <taxon>Nematoda</taxon>
        <taxon>Chromadorea</taxon>
        <taxon>Rhabditida</taxon>
        <taxon>Rhabditina</taxon>
        <taxon>Rhabditomorpha</taxon>
        <taxon>Rhabditoidea</taxon>
        <taxon>Rhabditidae</taxon>
        <taxon>Peloderinae</taxon>
        <taxon>Caenorhabditis</taxon>
    </lineage>
</organism>
<gene>
    <name evidence="5" type="ORF">CAEBREN_29389</name>
</gene>
<evidence type="ECO:0000313" key="6">
    <source>
        <dbReference type="Proteomes" id="UP000008068"/>
    </source>
</evidence>
<dbReference type="PANTHER" id="PTHR45712">
    <property type="entry name" value="AGAP008170-PA"/>
    <property type="match status" value="1"/>
</dbReference>
<name>G0NZA0_CAEBE</name>
<dbReference type="SUPFAM" id="SSF52047">
    <property type="entry name" value="RNI-like"/>
    <property type="match status" value="1"/>
</dbReference>
<evidence type="ECO:0000256" key="4">
    <source>
        <dbReference type="SAM" id="SignalP"/>
    </source>
</evidence>
<evidence type="ECO:0000256" key="2">
    <source>
        <dbReference type="ARBA" id="ARBA00022737"/>
    </source>
</evidence>
<dbReference type="Gene3D" id="3.80.10.10">
    <property type="entry name" value="Ribonuclease Inhibitor"/>
    <property type="match status" value="2"/>
</dbReference>
<proteinExistence type="predicted"/>
<dbReference type="Proteomes" id="UP000008068">
    <property type="component" value="Unassembled WGS sequence"/>
</dbReference>
<keyword evidence="6" id="KW-1185">Reference proteome</keyword>
<dbReference type="InterPro" id="IPR050333">
    <property type="entry name" value="SLRP"/>
</dbReference>
<dbReference type="AlphaFoldDB" id="G0NZA0"/>
<reference evidence="6" key="1">
    <citation type="submission" date="2011-07" db="EMBL/GenBank/DDBJ databases">
        <authorList>
            <consortium name="Caenorhabditis brenneri Sequencing and Analysis Consortium"/>
            <person name="Wilson R.K."/>
        </authorList>
    </citation>
    <scope>NUCLEOTIDE SEQUENCE [LARGE SCALE GENOMIC DNA]</scope>
    <source>
        <strain evidence="6">PB2801</strain>
    </source>
</reference>
<dbReference type="PANTHER" id="PTHR45712:SF22">
    <property type="entry name" value="INSULIN-LIKE GROWTH FACTOR-BINDING PROTEIN COMPLEX ACID LABILE SUBUNIT"/>
    <property type="match status" value="1"/>
</dbReference>
<keyword evidence="4" id="KW-0732">Signal</keyword>
<dbReference type="OrthoDB" id="635273at2759"/>
<dbReference type="InParanoid" id="G0NZA0"/>
<keyword evidence="3" id="KW-0472">Membrane</keyword>
<dbReference type="eggNOG" id="KOG0619">
    <property type="taxonomic scope" value="Eukaryota"/>
</dbReference>
<dbReference type="PROSITE" id="PS51450">
    <property type="entry name" value="LRR"/>
    <property type="match status" value="1"/>
</dbReference>
<protein>
    <submittedName>
        <fullName evidence="5">Uncharacterized protein</fullName>
    </submittedName>
</protein>
<dbReference type="EMBL" id="GL379987">
    <property type="protein sequence ID" value="EGT41055.1"/>
    <property type="molecule type" value="Genomic_DNA"/>
</dbReference>
<dbReference type="InterPro" id="IPR003591">
    <property type="entry name" value="Leu-rich_rpt_typical-subtyp"/>
</dbReference>
<dbReference type="STRING" id="135651.G0NZA0"/>
<feature type="chain" id="PRO_5003406539" evidence="4">
    <location>
        <begin position="20"/>
        <end position="613"/>
    </location>
</feature>
<dbReference type="InterPro" id="IPR001611">
    <property type="entry name" value="Leu-rich_rpt"/>
</dbReference>
<evidence type="ECO:0000313" key="5">
    <source>
        <dbReference type="EMBL" id="EGT41055.1"/>
    </source>
</evidence>
<keyword evidence="3" id="KW-1133">Transmembrane helix</keyword>
<accession>G0NZA0</accession>
<feature type="transmembrane region" description="Helical" evidence="3">
    <location>
        <begin position="576"/>
        <end position="599"/>
    </location>
</feature>
<feature type="signal peptide" evidence="4">
    <location>
        <begin position="1"/>
        <end position="19"/>
    </location>
</feature>
<dbReference type="InterPro" id="IPR032675">
    <property type="entry name" value="LRR_dom_sf"/>
</dbReference>
<evidence type="ECO:0000256" key="1">
    <source>
        <dbReference type="ARBA" id="ARBA00022614"/>
    </source>
</evidence>
<dbReference type="SMART" id="SM00369">
    <property type="entry name" value="LRR_TYP"/>
    <property type="match status" value="6"/>
</dbReference>
<keyword evidence="3" id="KW-0812">Transmembrane</keyword>
<dbReference type="Pfam" id="PF13855">
    <property type="entry name" value="LRR_8"/>
    <property type="match status" value="2"/>
</dbReference>
<dbReference type="FunCoup" id="G0NZA0">
    <property type="interactions" value="1049"/>
</dbReference>
<evidence type="ECO:0000256" key="3">
    <source>
        <dbReference type="SAM" id="Phobius"/>
    </source>
</evidence>
<keyword evidence="1" id="KW-0433">Leucine-rich repeat</keyword>
<keyword evidence="2" id="KW-0677">Repeat</keyword>
<dbReference type="HOGENOM" id="CLU_453604_0_0_1"/>